<name>A0ABN5FH33_9FLAO</name>
<evidence type="ECO:0000313" key="2">
    <source>
        <dbReference type="Proteomes" id="UP000232721"/>
    </source>
</evidence>
<reference evidence="1 2" key="1">
    <citation type="submission" date="2017-02" db="EMBL/GenBank/DDBJ databases">
        <title>Trade-off between light-utilization and light-protection in marine flavobacteria.</title>
        <authorList>
            <person name="Kumagai Y."/>
            <person name="Yoshizawa S."/>
            <person name="Kogure K."/>
            <person name="Iwasaki W."/>
        </authorList>
    </citation>
    <scope>NUCLEOTIDE SEQUENCE [LARGE SCALE GENOMIC DNA]</scope>
    <source>
        <strain evidence="1 2">KCTC 23670</strain>
    </source>
</reference>
<keyword evidence="2" id="KW-1185">Reference proteome</keyword>
<accession>A0ABN5FH33</accession>
<gene>
    <name evidence="1" type="ORF">BTO15_15560</name>
</gene>
<dbReference type="PROSITE" id="PS51257">
    <property type="entry name" value="PROKAR_LIPOPROTEIN"/>
    <property type="match status" value="1"/>
</dbReference>
<dbReference type="RefSeq" id="WP_208889471.1">
    <property type="nucleotide sequence ID" value="NZ_CP019336.1"/>
</dbReference>
<dbReference type="Proteomes" id="UP000232721">
    <property type="component" value="Chromosome"/>
</dbReference>
<dbReference type="EMBL" id="CP019336">
    <property type="protein sequence ID" value="AUC23430.1"/>
    <property type="molecule type" value="Genomic_DNA"/>
</dbReference>
<organism evidence="1 2">
    <name type="scientific">Polaribacter sejongensis</name>
    <dbReference type="NCBI Taxonomy" id="985043"/>
    <lineage>
        <taxon>Bacteria</taxon>
        <taxon>Pseudomonadati</taxon>
        <taxon>Bacteroidota</taxon>
        <taxon>Flavobacteriia</taxon>
        <taxon>Flavobacteriales</taxon>
        <taxon>Flavobacteriaceae</taxon>
    </lineage>
</organism>
<sequence length="142" mass="16388">MKKILCFLIGILVLSCVNKTDSQKKTELVINSEINSIEIIYSDSREKTIEGLKKIWNCEFPFISKSETNFNGKISNDITLMISEFKPVSSEEKKNKIELTSNLIKKNILNYKEFSELKFITSYTTKDGERRTSSKTIKMTEI</sequence>
<protein>
    <submittedName>
        <fullName evidence="1">Uncharacterized protein</fullName>
    </submittedName>
</protein>
<evidence type="ECO:0000313" key="1">
    <source>
        <dbReference type="EMBL" id="AUC23430.1"/>
    </source>
</evidence>
<proteinExistence type="predicted"/>